<dbReference type="Proteomes" id="UP000077857">
    <property type="component" value="Unassembled WGS sequence"/>
</dbReference>
<organism evidence="1 2">
    <name type="scientific">Methylomonas koyamae</name>
    <dbReference type="NCBI Taxonomy" id="702114"/>
    <lineage>
        <taxon>Bacteria</taxon>
        <taxon>Pseudomonadati</taxon>
        <taxon>Pseudomonadota</taxon>
        <taxon>Gammaproteobacteria</taxon>
        <taxon>Methylococcales</taxon>
        <taxon>Methylococcaceae</taxon>
        <taxon>Methylomonas</taxon>
    </lineage>
</organism>
<name>A0A177N4T8_9GAMM</name>
<reference evidence="1 2" key="1">
    <citation type="submission" date="2016-03" db="EMBL/GenBank/DDBJ databases">
        <authorList>
            <person name="Ploux O."/>
        </authorList>
    </citation>
    <scope>NUCLEOTIDE SEQUENCE [LARGE SCALE GENOMIC DNA]</scope>
    <source>
        <strain evidence="1 2">R-45378</strain>
    </source>
</reference>
<dbReference type="AlphaFoldDB" id="A0A177N4T8"/>
<sequence length="255" mass="28066">MTPDETLIELLERLVSMRDAPVLIDSRELRQWPTTIVTAMKKQGLLSKAPPAKSAVCPGCERECMMRVHLTSNATGQFHALIACDKRDDISRVPVAVECLEQWQASGDSLANLLAALLDLRKADKTGLETARWEIGLLKGAKHTSHLVLSADDRLLLSLAGHTVAVVEVLTFDGQAFKVDKRKLTRLVDQPSLGGGDVESASQRKERIKKRVQALKNKGIRAFLKTVAEEVGIGVSRIKQLLAEDDKPKKSKSSW</sequence>
<dbReference type="EMBL" id="LUUJ01000103">
    <property type="protein sequence ID" value="OAI13006.1"/>
    <property type="molecule type" value="Genomic_DNA"/>
</dbReference>
<comment type="caution">
    <text evidence="1">The sequence shown here is derived from an EMBL/GenBank/DDBJ whole genome shotgun (WGS) entry which is preliminary data.</text>
</comment>
<accession>A0A177N4T8</accession>
<proteinExistence type="predicted"/>
<protein>
    <submittedName>
        <fullName evidence="1">Uncharacterized protein</fullName>
    </submittedName>
</protein>
<dbReference type="RefSeq" id="WP_064041589.1">
    <property type="nucleotide sequence ID" value="NZ_LUUJ01000103.1"/>
</dbReference>
<gene>
    <name evidence="1" type="ORF">A1507_17740</name>
</gene>
<evidence type="ECO:0000313" key="1">
    <source>
        <dbReference type="EMBL" id="OAI13006.1"/>
    </source>
</evidence>
<dbReference type="OrthoDB" id="5800819at2"/>
<evidence type="ECO:0000313" key="2">
    <source>
        <dbReference type="Proteomes" id="UP000077857"/>
    </source>
</evidence>